<dbReference type="EMBL" id="JBIMSN010000126">
    <property type="protein sequence ID" value="MFH5231966.1"/>
    <property type="molecule type" value="Genomic_DNA"/>
</dbReference>
<dbReference type="NCBIfam" id="NF033542">
    <property type="entry name" value="transpos_IS110"/>
    <property type="match status" value="1"/>
</dbReference>
<dbReference type="Pfam" id="PF02371">
    <property type="entry name" value="Transposase_20"/>
    <property type="match status" value="1"/>
</dbReference>
<dbReference type="Pfam" id="PF01548">
    <property type="entry name" value="DEDD_Tnp_IS110"/>
    <property type="match status" value="1"/>
</dbReference>
<sequence length="358" mass="39035">MTSMTEIPADVSLALFLGVDTHKDTHHAALVDVHGRRLTDHEFGTDAAGCTELLAWAARHGVVTAAGVEGTGGYGAGLTRHLHQAGVTVVEVDHPDRQSRRRLGKSDPLDAYAAAAAVHSGRATTIPKDRDGDVESIRLLHNARASAVKSRAEAMTQLKSVIVTCPDLLRTQLRGLTKAKLIRTCVGFRPDPITTGGVLAANKTTLRRTAKRIVDLTAEIKEHERDLKMLTRRAAPELLALVGVGVETASQLLVTVGENRDRIHAETSLARLCGVAPMLASSGKTKRHRLNRGGDRQGNRALHTIVLSRLKHDPRTKAYVERRSAENKSKKEIMRCLKRYVAREIYQVLNPKNGVDES</sequence>
<name>A0ABW7KA47_9NOCA</name>
<dbReference type="InterPro" id="IPR047650">
    <property type="entry name" value="Transpos_IS110"/>
</dbReference>
<dbReference type="InterPro" id="IPR003346">
    <property type="entry name" value="Transposase_20"/>
</dbReference>
<dbReference type="Proteomes" id="UP001609219">
    <property type="component" value="Unassembled WGS sequence"/>
</dbReference>
<keyword evidence="1" id="KW-0175">Coiled coil</keyword>
<dbReference type="RefSeq" id="WP_395124222.1">
    <property type="nucleotide sequence ID" value="NZ_JBIMSN010000126.1"/>
</dbReference>
<keyword evidence="7" id="KW-1185">Reference proteome</keyword>
<evidence type="ECO:0000313" key="5">
    <source>
        <dbReference type="EMBL" id="MFH5242199.1"/>
    </source>
</evidence>
<evidence type="ECO:0000313" key="6">
    <source>
        <dbReference type="Proteomes" id="UP001609176"/>
    </source>
</evidence>
<dbReference type="Proteomes" id="UP001609176">
    <property type="component" value="Unassembled WGS sequence"/>
</dbReference>
<evidence type="ECO:0000313" key="4">
    <source>
        <dbReference type="EMBL" id="MFH5231966.1"/>
    </source>
</evidence>
<dbReference type="PANTHER" id="PTHR33055">
    <property type="entry name" value="TRANSPOSASE FOR INSERTION SEQUENCE ELEMENT IS1111A"/>
    <property type="match status" value="1"/>
</dbReference>
<evidence type="ECO:0000256" key="1">
    <source>
        <dbReference type="SAM" id="Coils"/>
    </source>
</evidence>
<reference evidence="6 7" key="1">
    <citation type="submission" date="2024-10" db="EMBL/GenBank/DDBJ databases">
        <authorList>
            <person name="Riesco R."/>
        </authorList>
    </citation>
    <scope>NUCLEOTIDE SEQUENCE [LARGE SCALE GENOMIC DNA]</scope>
    <source>
        <strain evidence="5 6">NCIMB 15448</strain>
        <strain evidence="4 7">NCIMB 15450</strain>
    </source>
</reference>
<evidence type="ECO:0000259" key="2">
    <source>
        <dbReference type="Pfam" id="PF01548"/>
    </source>
</evidence>
<gene>
    <name evidence="5" type="ORF">ACHIPV_09915</name>
    <name evidence="4" type="ORF">ACHIRB_25850</name>
</gene>
<feature type="domain" description="Transposase IS110-like N-terminal" evidence="2">
    <location>
        <begin position="17"/>
        <end position="162"/>
    </location>
</feature>
<comment type="caution">
    <text evidence="4">The sequence shown here is derived from an EMBL/GenBank/DDBJ whole genome shotgun (WGS) entry which is preliminary data.</text>
</comment>
<organism evidence="4 7">
    <name type="scientific">Antrihabitans spumae</name>
    <dbReference type="NCBI Taxonomy" id="3373370"/>
    <lineage>
        <taxon>Bacteria</taxon>
        <taxon>Bacillati</taxon>
        <taxon>Actinomycetota</taxon>
        <taxon>Actinomycetes</taxon>
        <taxon>Mycobacteriales</taxon>
        <taxon>Nocardiaceae</taxon>
        <taxon>Antrihabitans</taxon>
    </lineage>
</organism>
<evidence type="ECO:0000313" key="7">
    <source>
        <dbReference type="Proteomes" id="UP001609219"/>
    </source>
</evidence>
<accession>A0ABW7KA47</accession>
<protein>
    <submittedName>
        <fullName evidence="4">IS110 family transposase</fullName>
    </submittedName>
</protein>
<dbReference type="PANTHER" id="PTHR33055:SF16">
    <property type="entry name" value="TRANSPOSASE FOR INSERTION SEQUENCE ELEMENT IS1547"/>
    <property type="match status" value="1"/>
</dbReference>
<feature type="domain" description="Transposase IS116/IS110/IS902 C-terminal" evidence="3">
    <location>
        <begin position="238"/>
        <end position="320"/>
    </location>
</feature>
<proteinExistence type="predicted"/>
<evidence type="ECO:0000259" key="3">
    <source>
        <dbReference type="Pfam" id="PF02371"/>
    </source>
</evidence>
<dbReference type="InterPro" id="IPR002525">
    <property type="entry name" value="Transp_IS110-like_N"/>
</dbReference>
<dbReference type="EMBL" id="JBIMSP010000012">
    <property type="protein sequence ID" value="MFH5242199.1"/>
    <property type="molecule type" value="Genomic_DNA"/>
</dbReference>
<feature type="coiled-coil region" evidence="1">
    <location>
        <begin position="206"/>
        <end position="233"/>
    </location>
</feature>